<dbReference type="EMBL" id="JACBZD010000001">
    <property type="protein sequence ID" value="NYI04712.1"/>
    <property type="molecule type" value="Genomic_DNA"/>
</dbReference>
<evidence type="ECO:0000313" key="1">
    <source>
        <dbReference type="EMBL" id="NYI04712.1"/>
    </source>
</evidence>
<dbReference type="Gene3D" id="3.90.1200.10">
    <property type="match status" value="1"/>
</dbReference>
<proteinExistence type="predicted"/>
<accession>A0A853A2H1</accession>
<sequence>MSLDFPALADAFGLGRPLGEPRPLANGDQPSSTRLLTTDRGRWVVKTGRLQGEWHRAQILQAHRLESAAVGAGVPMPLPVEPPSPAVGYWHSPDGRELVRVTEWIDGHDLRRAGGATPAALAEAAGWVGGTLGRIALLDLVDDLAHNDDPPHPMDDWRAWVAEAECTDHPVAAPARSLLPTIEEATALVAHARRDRPRAVLAHRDTSRANVVRTPTGYALIDWDGVGAEVPWWEAVNVAFRFGGPFNGPTADGDPRVVRPLIEGYLDRGGPAGPADPRAFAGMLHSQLALTAWCLWLALGHRQADAGRRAFGLRLVTTAARELPRVLRSLDRWSALLR</sequence>
<dbReference type="RefSeq" id="WP_179813571.1">
    <property type="nucleotide sequence ID" value="NZ_JACBZD010000001.1"/>
</dbReference>
<name>A0A853A2H1_9ACTN</name>
<protein>
    <recommendedName>
        <fullName evidence="3">Aminoglycoside phosphotransferase domain-containing protein</fullName>
    </recommendedName>
</protein>
<dbReference type="SUPFAM" id="SSF56112">
    <property type="entry name" value="Protein kinase-like (PK-like)"/>
    <property type="match status" value="1"/>
</dbReference>
<dbReference type="Proteomes" id="UP000567795">
    <property type="component" value="Unassembled WGS sequence"/>
</dbReference>
<dbReference type="InterPro" id="IPR011009">
    <property type="entry name" value="Kinase-like_dom_sf"/>
</dbReference>
<gene>
    <name evidence="1" type="ORF">FHU37_001655</name>
</gene>
<evidence type="ECO:0000313" key="2">
    <source>
        <dbReference type="Proteomes" id="UP000567795"/>
    </source>
</evidence>
<reference evidence="1 2" key="1">
    <citation type="submission" date="2020-07" db="EMBL/GenBank/DDBJ databases">
        <title>Sequencing the genomes of 1000 actinobacteria strains.</title>
        <authorList>
            <person name="Klenk H.-P."/>
        </authorList>
    </citation>
    <scope>NUCLEOTIDE SEQUENCE [LARGE SCALE GENOMIC DNA]</scope>
    <source>
        <strain evidence="1 2">DSM 42178</strain>
    </source>
</reference>
<comment type="caution">
    <text evidence="1">The sequence shown here is derived from an EMBL/GenBank/DDBJ whole genome shotgun (WGS) entry which is preliminary data.</text>
</comment>
<keyword evidence="2" id="KW-1185">Reference proteome</keyword>
<dbReference type="AlphaFoldDB" id="A0A853A2H1"/>
<evidence type="ECO:0008006" key="3">
    <source>
        <dbReference type="Google" id="ProtNLM"/>
    </source>
</evidence>
<organism evidence="1 2">
    <name type="scientific">Allostreptomyces psammosilenae</name>
    <dbReference type="NCBI Taxonomy" id="1892865"/>
    <lineage>
        <taxon>Bacteria</taxon>
        <taxon>Bacillati</taxon>
        <taxon>Actinomycetota</taxon>
        <taxon>Actinomycetes</taxon>
        <taxon>Kitasatosporales</taxon>
        <taxon>Streptomycetaceae</taxon>
        <taxon>Allostreptomyces</taxon>
    </lineage>
</organism>